<feature type="signal peptide" evidence="1">
    <location>
        <begin position="1"/>
        <end position="17"/>
    </location>
</feature>
<protein>
    <submittedName>
        <fullName evidence="2">Uncharacterized protein</fullName>
    </submittedName>
</protein>
<gene>
    <name evidence="2" type="ORF">BLGHR1_16974</name>
</gene>
<name>A0A383V0Q6_BLUHO</name>
<proteinExistence type="predicted"/>
<reference evidence="2 3" key="1">
    <citation type="submission" date="2017-11" db="EMBL/GenBank/DDBJ databases">
        <authorList>
            <person name="Kracher B."/>
        </authorList>
    </citation>
    <scope>NUCLEOTIDE SEQUENCE [LARGE SCALE GENOMIC DNA]</scope>
    <source>
        <strain evidence="2 3">RACE1</strain>
    </source>
</reference>
<dbReference type="EMBL" id="UNSH01000086">
    <property type="protein sequence ID" value="SZF06171.1"/>
    <property type="molecule type" value="Genomic_DNA"/>
</dbReference>
<organism evidence="2 3">
    <name type="scientific">Blumeria hordei</name>
    <name type="common">Barley powdery mildew</name>
    <name type="synonym">Blumeria graminis f. sp. hordei</name>
    <dbReference type="NCBI Taxonomy" id="2867405"/>
    <lineage>
        <taxon>Eukaryota</taxon>
        <taxon>Fungi</taxon>
        <taxon>Dikarya</taxon>
        <taxon>Ascomycota</taxon>
        <taxon>Pezizomycotina</taxon>
        <taxon>Leotiomycetes</taxon>
        <taxon>Erysiphales</taxon>
        <taxon>Erysiphaceae</taxon>
        <taxon>Blumeria</taxon>
    </lineage>
</organism>
<dbReference type="AlphaFoldDB" id="A0A383V0Q6"/>
<evidence type="ECO:0000313" key="3">
    <source>
        <dbReference type="Proteomes" id="UP000275772"/>
    </source>
</evidence>
<keyword evidence="1" id="KW-0732">Signal</keyword>
<sequence>MQISIIFQTMMVAGLMAMPLRIYGVHSLANRVIDDKTLKTTEKMNFGSNFKILENGIDGTYFMKQTSRSKEGNQFSHVKNSGNLTNLTAMNSKFSVKRLARILSAPSAYLSRVMSGPEPQRKNMSRALHQTPSGFGLDGKHKFPYFNQKSISHLNRLMSSY</sequence>
<dbReference type="VEuPathDB" id="FungiDB:BLGHR1_16974"/>
<evidence type="ECO:0000313" key="2">
    <source>
        <dbReference type="EMBL" id="SZF06171.1"/>
    </source>
</evidence>
<evidence type="ECO:0000256" key="1">
    <source>
        <dbReference type="SAM" id="SignalP"/>
    </source>
</evidence>
<dbReference type="Proteomes" id="UP000275772">
    <property type="component" value="Unassembled WGS sequence"/>
</dbReference>
<feature type="chain" id="PRO_5016723957" evidence="1">
    <location>
        <begin position="18"/>
        <end position="161"/>
    </location>
</feature>
<accession>A0A383V0Q6</accession>